<evidence type="ECO:0000313" key="10">
    <source>
        <dbReference type="EMBL" id="AGF73626.1"/>
    </source>
</evidence>
<evidence type="ECO:0000256" key="8">
    <source>
        <dbReference type="SAM" id="Phobius"/>
    </source>
</evidence>
<dbReference type="CDD" id="cd03392">
    <property type="entry name" value="PAP2_like_2"/>
    <property type="match status" value="1"/>
</dbReference>
<sequence>MSVSGIDAAVWSWWIDHRSEALTPAVTALTTLTTPTTITVCAVLAALVVAARTRRVWPALVLPLAVIVANLASHLLKPVIGRERPPELHRLAEETNHALPSGHATGVAALAMILTLWLGRGRAATVPARWLTGVAWVLAVAVSLTRLYLGVHWLTDILAGLLLGAAVAAVTWWLFRRAVGDCLAARHPGEGADHGGPGRVLSAVHRPHPGDNGVMPREPRRGSRHRHG</sequence>
<evidence type="ECO:0000256" key="1">
    <source>
        <dbReference type="ARBA" id="ARBA00004651"/>
    </source>
</evidence>
<accession>M1PAC2</accession>
<dbReference type="PATRIC" id="fig|1121362.3.peg.2673"/>
<feature type="transmembrane region" description="Helical" evidence="8">
    <location>
        <begin position="157"/>
        <end position="175"/>
    </location>
</feature>
<feature type="region of interest" description="Disordered" evidence="7">
    <location>
        <begin position="189"/>
        <end position="228"/>
    </location>
</feature>
<evidence type="ECO:0000256" key="2">
    <source>
        <dbReference type="ARBA" id="ARBA00022475"/>
    </source>
</evidence>
<dbReference type="InterPro" id="IPR036938">
    <property type="entry name" value="PAP2/HPO_sf"/>
</dbReference>
<keyword evidence="4" id="KW-0378">Hydrolase</keyword>
<dbReference type="PANTHER" id="PTHR14969:SF62">
    <property type="entry name" value="DECAPRENYLPHOSPHORYL-5-PHOSPHORIBOSE PHOSPHATASE RV3807C-RELATED"/>
    <property type="match status" value="1"/>
</dbReference>
<organism evidence="10 11">
    <name type="scientific">Corynebacterium halotolerans YIM 70093 = DSM 44683</name>
    <dbReference type="NCBI Taxonomy" id="1121362"/>
    <lineage>
        <taxon>Bacteria</taxon>
        <taxon>Bacillati</taxon>
        <taxon>Actinomycetota</taxon>
        <taxon>Actinomycetes</taxon>
        <taxon>Mycobacteriales</taxon>
        <taxon>Corynebacteriaceae</taxon>
        <taxon>Corynebacterium</taxon>
    </lineage>
</organism>
<dbReference type="eggNOG" id="COG0671">
    <property type="taxonomic scope" value="Bacteria"/>
</dbReference>
<evidence type="ECO:0000256" key="3">
    <source>
        <dbReference type="ARBA" id="ARBA00022692"/>
    </source>
</evidence>
<feature type="transmembrane region" description="Helical" evidence="8">
    <location>
        <begin position="56"/>
        <end position="77"/>
    </location>
</feature>
<dbReference type="PANTHER" id="PTHR14969">
    <property type="entry name" value="SPHINGOSINE-1-PHOSPHATE PHOSPHOHYDROLASE"/>
    <property type="match status" value="1"/>
</dbReference>
<dbReference type="STRING" id="1121362.A605_13150"/>
<dbReference type="HOGENOM" id="CLU_072573_3_2_11"/>
<reference evidence="10 11" key="1">
    <citation type="journal article" date="2012" name="Stand. Genomic Sci.">
        <title>Genome sequence of the halotolerant bacterium Corynebacterium halotolerans type strain YIM 70093(T) (= DSM 44683(T)).</title>
        <authorList>
            <person name="Ruckert C."/>
            <person name="Albersmeier A."/>
            <person name="Al-Dilaimi A."/>
            <person name="Niehaus K."/>
            <person name="Szczepanowski R."/>
            <person name="Kalinowski J."/>
        </authorList>
    </citation>
    <scope>NUCLEOTIDE SEQUENCE [LARGE SCALE GENOMIC DNA]</scope>
    <source>
        <strain evidence="10">YIM 70093</strain>
    </source>
</reference>
<feature type="transmembrane region" description="Helical" evidence="8">
    <location>
        <begin position="21"/>
        <end position="49"/>
    </location>
</feature>
<protein>
    <recommendedName>
        <fullName evidence="9">Phosphatidic acid phosphatase type 2/haloperoxidase domain-containing protein</fullName>
    </recommendedName>
</protein>
<feature type="transmembrane region" description="Helical" evidence="8">
    <location>
        <begin position="97"/>
        <end position="118"/>
    </location>
</feature>
<keyword evidence="11" id="KW-1185">Reference proteome</keyword>
<dbReference type="RefSeq" id="WP_015402040.1">
    <property type="nucleotide sequence ID" value="NC_020302.1"/>
</dbReference>
<dbReference type="Pfam" id="PF01569">
    <property type="entry name" value="PAP2"/>
    <property type="match status" value="1"/>
</dbReference>
<dbReference type="AlphaFoldDB" id="M1PAC2"/>
<dbReference type="GO" id="GO:0016787">
    <property type="term" value="F:hydrolase activity"/>
    <property type="evidence" value="ECO:0007669"/>
    <property type="project" value="UniProtKB-KW"/>
</dbReference>
<keyword evidence="3 8" id="KW-0812">Transmembrane</keyword>
<gene>
    <name evidence="10" type="ORF">A605_13150</name>
</gene>
<dbReference type="KEGG" id="chn:A605_13150"/>
<keyword evidence="2" id="KW-1003">Cell membrane</keyword>
<dbReference type="EMBL" id="CP003697">
    <property type="protein sequence ID" value="AGF73626.1"/>
    <property type="molecule type" value="Genomic_DNA"/>
</dbReference>
<evidence type="ECO:0000256" key="7">
    <source>
        <dbReference type="SAM" id="MobiDB-lite"/>
    </source>
</evidence>
<evidence type="ECO:0000256" key="5">
    <source>
        <dbReference type="ARBA" id="ARBA00022989"/>
    </source>
</evidence>
<evidence type="ECO:0000259" key="9">
    <source>
        <dbReference type="SMART" id="SM00014"/>
    </source>
</evidence>
<comment type="subcellular location">
    <subcellularLocation>
        <location evidence="1">Cell membrane</location>
        <topology evidence="1">Multi-pass membrane protein</topology>
    </subcellularLocation>
</comment>
<keyword evidence="5 8" id="KW-1133">Transmembrane helix</keyword>
<dbReference type="GO" id="GO:0005886">
    <property type="term" value="C:plasma membrane"/>
    <property type="evidence" value="ECO:0007669"/>
    <property type="project" value="UniProtKB-SubCell"/>
</dbReference>
<evidence type="ECO:0000313" key="11">
    <source>
        <dbReference type="Proteomes" id="UP000011723"/>
    </source>
</evidence>
<dbReference type="SMART" id="SM00014">
    <property type="entry name" value="acidPPc"/>
    <property type="match status" value="1"/>
</dbReference>
<feature type="transmembrane region" description="Helical" evidence="8">
    <location>
        <begin position="130"/>
        <end position="151"/>
    </location>
</feature>
<dbReference type="SUPFAM" id="SSF48317">
    <property type="entry name" value="Acid phosphatase/Vanadium-dependent haloperoxidase"/>
    <property type="match status" value="1"/>
</dbReference>
<evidence type="ECO:0000256" key="4">
    <source>
        <dbReference type="ARBA" id="ARBA00022801"/>
    </source>
</evidence>
<dbReference type="Proteomes" id="UP000011723">
    <property type="component" value="Chromosome"/>
</dbReference>
<keyword evidence="6 8" id="KW-0472">Membrane</keyword>
<dbReference type="InterPro" id="IPR000326">
    <property type="entry name" value="PAP2/HPO"/>
</dbReference>
<evidence type="ECO:0000256" key="6">
    <source>
        <dbReference type="ARBA" id="ARBA00023136"/>
    </source>
</evidence>
<proteinExistence type="predicted"/>
<name>M1PAC2_9CORY</name>
<feature type="domain" description="Phosphatidic acid phosphatase type 2/haloperoxidase" evidence="9">
    <location>
        <begin position="56"/>
        <end position="172"/>
    </location>
</feature>
<dbReference type="OrthoDB" id="5289372at2"/>
<dbReference type="Gene3D" id="1.20.144.10">
    <property type="entry name" value="Phosphatidic acid phosphatase type 2/haloperoxidase"/>
    <property type="match status" value="2"/>
</dbReference>